<dbReference type="InterPro" id="IPR051158">
    <property type="entry name" value="Metallophosphoesterase_sf"/>
</dbReference>
<dbReference type="PANTHER" id="PTHR31302">
    <property type="entry name" value="TRANSMEMBRANE PROTEIN WITH METALLOPHOSPHOESTERASE DOMAIN-RELATED"/>
    <property type="match status" value="1"/>
</dbReference>
<dbReference type="AlphaFoldDB" id="I4FN16"/>
<dbReference type="CDD" id="cd07385">
    <property type="entry name" value="MPP_YkuE_C"/>
    <property type="match status" value="1"/>
</dbReference>
<dbReference type="SUPFAM" id="SSF56300">
    <property type="entry name" value="Metallo-dependent phosphatases"/>
    <property type="match status" value="1"/>
</dbReference>
<evidence type="ECO:0000313" key="5">
    <source>
        <dbReference type="Proteomes" id="UP000003172"/>
    </source>
</evidence>
<dbReference type="Pfam" id="PF00149">
    <property type="entry name" value="Metallophos"/>
    <property type="match status" value="1"/>
</dbReference>
<dbReference type="Gene3D" id="3.60.21.10">
    <property type="match status" value="1"/>
</dbReference>
<reference evidence="4 5" key="1">
    <citation type="submission" date="2012-04" db="EMBL/GenBank/DDBJ databases">
        <authorList>
            <person name="Genoscope - CEA"/>
        </authorList>
    </citation>
    <scope>NUCLEOTIDE SEQUENCE [LARGE SCALE GENOMIC DNA]</scope>
    <source>
        <strain evidence="4 5">9717</strain>
    </source>
</reference>
<evidence type="ECO:0000313" key="4">
    <source>
        <dbReference type="EMBL" id="CCH97041.1"/>
    </source>
</evidence>
<dbReference type="InterPro" id="IPR004843">
    <property type="entry name" value="Calcineurin-like_PHP"/>
</dbReference>
<dbReference type="GO" id="GO:0016020">
    <property type="term" value="C:membrane"/>
    <property type="evidence" value="ECO:0007669"/>
    <property type="project" value="GOC"/>
</dbReference>
<organism evidence="4 5">
    <name type="scientific">Microcystis aeruginosa PCC 9717</name>
    <dbReference type="NCBI Taxonomy" id="1160286"/>
    <lineage>
        <taxon>Bacteria</taxon>
        <taxon>Bacillati</taxon>
        <taxon>Cyanobacteriota</taxon>
        <taxon>Cyanophyceae</taxon>
        <taxon>Oscillatoriophycideae</taxon>
        <taxon>Chroococcales</taxon>
        <taxon>Microcystaceae</taxon>
        <taxon>Microcystis</taxon>
    </lineage>
</organism>
<name>I4FN16_MICAE</name>
<sequence>MLNSLLTDNGSPMRPFWLESLQVERLTIAIAGLPAHLQGIKLVQWSDLHCDEQHLPVAVLQEAIAITNQEKPDLIFLTGDFITDSPRPIFALVDSIKALESQGGIYACLGNHDSYLPHARETVRAALTSVGIRVLWNEIVTPYGENFPIVGLADYWSGEFLPQILEQIAPDIPRLVLSHNPDTAMVLRDWRVDLQLSGHTHGGQVTIPGIGSLPIILEKLRRSLPEPYGQWVPLHRQFSRVVRYWQWSEGFHRVGENQLYVNRGLGTYFPGRLFCPPEVTVITLINSSQ</sequence>
<evidence type="ECO:0000259" key="3">
    <source>
        <dbReference type="Pfam" id="PF00149"/>
    </source>
</evidence>
<dbReference type="InterPro" id="IPR029052">
    <property type="entry name" value="Metallo-depent_PP-like"/>
</dbReference>
<dbReference type="GO" id="GO:0046872">
    <property type="term" value="F:metal ion binding"/>
    <property type="evidence" value="ECO:0007669"/>
    <property type="project" value="UniProtKB-KW"/>
</dbReference>
<keyword evidence="1" id="KW-0479">Metal-binding</keyword>
<comment type="caution">
    <text evidence="4">The sequence shown here is derived from an EMBL/GenBank/DDBJ whole genome shotgun (WGS) entry which is preliminary data.</text>
</comment>
<evidence type="ECO:0000256" key="2">
    <source>
        <dbReference type="ARBA" id="ARBA00022801"/>
    </source>
</evidence>
<gene>
    <name evidence="4" type="primary">uma</name>
    <name evidence="4" type="ORF">MICAB_2900003</name>
</gene>
<protein>
    <submittedName>
        <fullName evidence="4">Uma1 protein</fullName>
    </submittedName>
</protein>
<accession>I4FN16</accession>
<dbReference type="GO" id="GO:0008758">
    <property type="term" value="F:UDP-2,3-diacylglucosamine hydrolase activity"/>
    <property type="evidence" value="ECO:0007669"/>
    <property type="project" value="TreeGrafter"/>
</dbReference>
<dbReference type="GO" id="GO:0009245">
    <property type="term" value="P:lipid A biosynthetic process"/>
    <property type="evidence" value="ECO:0007669"/>
    <property type="project" value="TreeGrafter"/>
</dbReference>
<dbReference type="HOGENOM" id="CLU_025443_3_2_3"/>
<dbReference type="PANTHER" id="PTHR31302:SF31">
    <property type="entry name" value="PHOSPHODIESTERASE YAEI"/>
    <property type="match status" value="1"/>
</dbReference>
<dbReference type="Proteomes" id="UP000003172">
    <property type="component" value="Unassembled WGS sequence"/>
</dbReference>
<evidence type="ECO:0000256" key="1">
    <source>
        <dbReference type="ARBA" id="ARBA00022723"/>
    </source>
</evidence>
<dbReference type="EMBL" id="CAII01000213">
    <property type="protein sequence ID" value="CCH97041.1"/>
    <property type="molecule type" value="Genomic_DNA"/>
</dbReference>
<proteinExistence type="predicted"/>
<feature type="domain" description="Calcineurin-like phosphoesterase" evidence="3">
    <location>
        <begin position="41"/>
        <end position="202"/>
    </location>
</feature>
<keyword evidence="2" id="KW-0378">Hydrolase</keyword>